<organism evidence="2 3">
    <name type="scientific">Muriicola marianensis</name>
    <dbReference type="NCBI Taxonomy" id="1324801"/>
    <lineage>
        <taxon>Bacteria</taxon>
        <taxon>Pseudomonadati</taxon>
        <taxon>Bacteroidota</taxon>
        <taxon>Flavobacteriia</taxon>
        <taxon>Flavobacteriales</taxon>
        <taxon>Flavobacteriaceae</taxon>
        <taxon>Muriicola</taxon>
    </lineage>
</organism>
<keyword evidence="1" id="KW-1133">Transmembrane helix</keyword>
<evidence type="ECO:0000313" key="2">
    <source>
        <dbReference type="EMBL" id="GGD40214.1"/>
    </source>
</evidence>
<keyword evidence="3" id="KW-1185">Reference proteome</keyword>
<keyword evidence="1" id="KW-0812">Transmembrane</keyword>
<protein>
    <submittedName>
        <fullName evidence="2">Uncharacterized protein</fullName>
    </submittedName>
</protein>
<reference evidence="3" key="1">
    <citation type="journal article" date="2019" name="Int. J. Syst. Evol. Microbiol.">
        <title>The Global Catalogue of Microorganisms (GCM) 10K type strain sequencing project: providing services to taxonomists for standard genome sequencing and annotation.</title>
        <authorList>
            <consortium name="The Broad Institute Genomics Platform"/>
            <consortium name="The Broad Institute Genome Sequencing Center for Infectious Disease"/>
            <person name="Wu L."/>
            <person name="Ma J."/>
        </authorList>
    </citation>
    <scope>NUCLEOTIDE SEQUENCE [LARGE SCALE GENOMIC DNA]</scope>
    <source>
        <strain evidence="3">CGMCC 1.12606</strain>
    </source>
</reference>
<feature type="transmembrane region" description="Helical" evidence="1">
    <location>
        <begin position="64"/>
        <end position="84"/>
    </location>
</feature>
<feature type="transmembrane region" description="Helical" evidence="1">
    <location>
        <begin position="12"/>
        <end position="32"/>
    </location>
</feature>
<dbReference type="EMBL" id="BMFH01000001">
    <property type="protein sequence ID" value="GGD40214.1"/>
    <property type="molecule type" value="Genomic_DNA"/>
</dbReference>
<feature type="transmembrane region" description="Helical" evidence="1">
    <location>
        <begin position="38"/>
        <end position="57"/>
    </location>
</feature>
<keyword evidence="1" id="KW-0472">Membrane</keyword>
<dbReference type="Proteomes" id="UP000625780">
    <property type="component" value="Unassembled WGS sequence"/>
</dbReference>
<accession>A0ABQ1QRK9</accession>
<comment type="caution">
    <text evidence="2">The sequence shown here is derived from an EMBL/GenBank/DDBJ whole genome shotgun (WGS) entry which is preliminary data.</text>
</comment>
<evidence type="ECO:0000313" key="3">
    <source>
        <dbReference type="Proteomes" id="UP000625780"/>
    </source>
</evidence>
<dbReference type="RefSeq" id="WP_188369046.1">
    <property type="nucleotide sequence ID" value="NZ_BMFH01000001.1"/>
</dbReference>
<name>A0ABQ1QRK9_9FLAO</name>
<proteinExistence type="predicted"/>
<evidence type="ECO:0000256" key="1">
    <source>
        <dbReference type="SAM" id="Phobius"/>
    </source>
</evidence>
<gene>
    <name evidence="2" type="ORF">GCM10011361_04150</name>
</gene>
<sequence>MSTESHLTMPHKLTSWIFATLFIAIGILNMVYVHWVPGVFYLGVAVLYLPVTNAFLFRNTGHAIPIWIKVLAGLVILWATLGVGDLMEVFEAWLRERR</sequence>